<dbReference type="AlphaFoldDB" id="B6AK83"/>
<reference evidence="2" key="1">
    <citation type="submission" date="2008-06" db="EMBL/GenBank/DDBJ databases">
        <authorList>
            <person name="Lorenzi H."/>
            <person name="Inman J."/>
            <person name="Miller J."/>
            <person name="Schobel S."/>
            <person name="Amedeo P."/>
            <person name="Caler E.V."/>
            <person name="da Silva J."/>
        </authorList>
    </citation>
    <scope>NUCLEOTIDE SEQUENCE [LARGE SCALE GENOMIC DNA]</scope>
    <source>
        <strain evidence="2">RN66</strain>
    </source>
</reference>
<feature type="coiled-coil region" evidence="1">
    <location>
        <begin position="101"/>
        <end position="128"/>
    </location>
</feature>
<evidence type="ECO:0000313" key="3">
    <source>
        <dbReference type="Proteomes" id="UP000001460"/>
    </source>
</evidence>
<dbReference type="Proteomes" id="UP000001460">
    <property type="component" value="Unassembled WGS sequence"/>
</dbReference>
<protein>
    <submittedName>
        <fullName evidence="2">Uncharacterized protein</fullName>
    </submittedName>
</protein>
<organism evidence="2 3">
    <name type="scientific">Cryptosporidium muris (strain RN66)</name>
    <dbReference type="NCBI Taxonomy" id="441375"/>
    <lineage>
        <taxon>Eukaryota</taxon>
        <taxon>Sar</taxon>
        <taxon>Alveolata</taxon>
        <taxon>Apicomplexa</taxon>
        <taxon>Conoidasida</taxon>
        <taxon>Coccidia</taxon>
        <taxon>Eucoccidiorida</taxon>
        <taxon>Eimeriorina</taxon>
        <taxon>Cryptosporidiidae</taxon>
        <taxon>Cryptosporidium</taxon>
    </lineage>
</organism>
<accession>B6AK83</accession>
<keyword evidence="3" id="KW-1185">Reference proteome</keyword>
<evidence type="ECO:0000256" key="1">
    <source>
        <dbReference type="SAM" id="Coils"/>
    </source>
</evidence>
<proteinExistence type="predicted"/>
<sequence>MKVIFYCLLVLFFYFLYSTNLDKISIDIQRNSLLKLTAANQNPGADDDPILQCQQTLEQLQSQLSTVSTLIQANLEKWESLCNPPQSPLMEEICKILLDILTDLFNQEESLKNEISQKEAELENLQSANN</sequence>
<gene>
    <name evidence="2" type="ORF">CMU_004820</name>
</gene>
<dbReference type="GeneID" id="6998113"/>
<evidence type="ECO:0000313" key="2">
    <source>
        <dbReference type="EMBL" id="EEA08624.1"/>
    </source>
</evidence>
<keyword evidence="1" id="KW-0175">Coiled coil</keyword>
<dbReference type="EMBL" id="DS989766">
    <property type="protein sequence ID" value="EEA08624.1"/>
    <property type="molecule type" value="Genomic_DNA"/>
</dbReference>
<name>B6AK83_CRYMR</name>
<dbReference type="RefSeq" id="XP_002142973.1">
    <property type="nucleotide sequence ID" value="XM_002142937.1"/>
</dbReference>
<dbReference type="VEuPathDB" id="CryptoDB:CMU_004820"/>